<organism evidence="4">
    <name type="scientific">Cyanothece sp. (strain PCC 7425 / ATCC 29141)</name>
    <dbReference type="NCBI Taxonomy" id="395961"/>
    <lineage>
        <taxon>Bacteria</taxon>
        <taxon>Bacillati</taxon>
        <taxon>Cyanobacteriota</taxon>
        <taxon>Cyanophyceae</taxon>
        <taxon>Gomontiellales</taxon>
        <taxon>Cyanothecaceae</taxon>
        <taxon>Cyanothece</taxon>
    </lineage>
</organism>
<dbReference type="SUPFAM" id="SSF47336">
    <property type="entry name" value="ACP-like"/>
    <property type="match status" value="1"/>
</dbReference>
<evidence type="ECO:0000256" key="2">
    <source>
        <dbReference type="ARBA" id="ARBA00022553"/>
    </source>
</evidence>
<dbReference type="InterPro" id="IPR009081">
    <property type="entry name" value="PP-bd_ACP"/>
</dbReference>
<keyword evidence="1" id="KW-0596">Phosphopantetheine</keyword>
<dbReference type="OrthoDB" id="425617at2"/>
<dbReference type="InterPro" id="IPR006162">
    <property type="entry name" value="Ppantetheine_attach_site"/>
</dbReference>
<dbReference type="STRING" id="395961.Cyan7425_2877"/>
<protein>
    <submittedName>
        <fullName evidence="4">Phosphopantetheine-binding</fullName>
    </submittedName>
</protein>
<dbReference type="PROSITE" id="PS50075">
    <property type="entry name" value="CARRIER"/>
    <property type="match status" value="1"/>
</dbReference>
<sequence>MELKSNTYFNSEEIQVWLINYIATLLKIDQAEVDPQKPFREFGMDSMTALGMLGDLSDFLGCEDLEASVLYKYTTIEKLSQYLAAERRRQ</sequence>
<evidence type="ECO:0000313" key="4">
    <source>
        <dbReference type="EMBL" id="ACL45220.1"/>
    </source>
</evidence>
<dbReference type="SMART" id="SM00823">
    <property type="entry name" value="PKS_PP"/>
    <property type="match status" value="1"/>
</dbReference>
<feature type="domain" description="Carrier" evidence="3">
    <location>
        <begin position="9"/>
        <end position="87"/>
    </location>
</feature>
<dbReference type="Gene3D" id="1.10.1200.10">
    <property type="entry name" value="ACP-like"/>
    <property type="match status" value="1"/>
</dbReference>
<dbReference type="HOGENOM" id="CLU_157807_2_1_3"/>
<dbReference type="PROSITE" id="PS00012">
    <property type="entry name" value="PHOSPHOPANTETHEINE"/>
    <property type="match status" value="1"/>
</dbReference>
<gene>
    <name evidence="4" type="ordered locus">Cyan7425_2877</name>
</gene>
<keyword evidence="2" id="KW-0597">Phosphoprotein</keyword>
<dbReference type="SMART" id="SM01294">
    <property type="entry name" value="PKS_PP_betabranch"/>
    <property type="match status" value="1"/>
</dbReference>
<dbReference type="EMBL" id="CP001344">
    <property type="protein sequence ID" value="ACL45220.1"/>
    <property type="molecule type" value="Genomic_DNA"/>
</dbReference>
<dbReference type="InterPro" id="IPR036736">
    <property type="entry name" value="ACP-like_sf"/>
</dbReference>
<dbReference type="AlphaFoldDB" id="B8HKY8"/>
<proteinExistence type="predicted"/>
<dbReference type="GO" id="GO:0031177">
    <property type="term" value="F:phosphopantetheine binding"/>
    <property type="evidence" value="ECO:0007669"/>
    <property type="project" value="InterPro"/>
</dbReference>
<name>B8HKY8_CYAP4</name>
<accession>B8HKY8</accession>
<dbReference type="eggNOG" id="COG0236">
    <property type="taxonomic scope" value="Bacteria"/>
</dbReference>
<reference evidence="4" key="1">
    <citation type="submission" date="2009-01" db="EMBL/GenBank/DDBJ databases">
        <title>Complete sequence of chromosome Cyanothece sp. PCC 7425.</title>
        <authorList>
            <consortium name="US DOE Joint Genome Institute"/>
            <person name="Lucas S."/>
            <person name="Copeland A."/>
            <person name="Lapidus A."/>
            <person name="Glavina del Rio T."/>
            <person name="Dalin E."/>
            <person name="Tice H."/>
            <person name="Bruce D."/>
            <person name="Goodwin L."/>
            <person name="Pitluck S."/>
            <person name="Sims D."/>
            <person name="Meineke L."/>
            <person name="Brettin T."/>
            <person name="Detter J.C."/>
            <person name="Han C."/>
            <person name="Larimer F."/>
            <person name="Land M."/>
            <person name="Hauser L."/>
            <person name="Kyrpides N."/>
            <person name="Ovchinnikova G."/>
            <person name="Liberton M."/>
            <person name="Stoeckel J."/>
            <person name="Banerjee A."/>
            <person name="Singh A."/>
            <person name="Page L."/>
            <person name="Sato H."/>
            <person name="Zhao L."/>
            <person name="Sherman L."/>
            <person name="Pakrasi H."/>
            <person name="Richardson P."/>
        </authorList>
    </citation>
    <scope>NUCLEOTIDE SEQUENCE</scope>
    <source>
        <strain evidence="4">PCC 7425</strain>
    </source>
</reference>
<evidence type="ECO:0000256" key="1">
    <source>
        <dbReference type="ARBA" id="ARBA00022450"/>
    </source>
</evidence>
<dbReference type="KEGG" id="cyn:Cyan7425_2877"/>
<dbReference type="Pfam" id="PF00550">
    <property type="entry name" value="PP-binding"/>
    <property type="match status" value="1"/>
</dbReference>
<evidence type="ECO:0000259" key="3">
    <source>
        <dbReference type="PROSITE" id="PS50075"/>
    </source>
</evidence>
<dbReference type="InterPro" id="IPR020806">
    <property type="entry name" value="PKS_PP-bd"/>
</dbReference>